<dbReference type="HOGENOM" id="CLU_2469106_0_0_1"/>
<dbReference type="InParanoid" id="S8DVY3"/>
<evidence type="ECO:0000313" key="2">
    <source>
        <dbReference type="Proteomes" id="UP000015241"/>
    </source>
</evidence>
<proteinExistence type="predicted"/>
<reference evidence="1 2" key="1">
    <citation type="journal article" date="2012" name="Science">
        <title>The Paleozoic origin of enzymatic lignin decomposition reconstructed from 31 fungal genomes.</title>
        <authorList>
            <person name="Floudas D."/>
            <person name="Binder M."/>
            <person name="Riley R."/>
            <person name="Barry K."/>
            <person name="Blanchette R.A."/>
            <person name="Henrissat B."/>
            <person name="Martinez A.T."/>
            <person name="Otillar R."/>
            <person name="Spatafora J.W."/>
            <person name="Yadav J.S."/>
            <person name="Aerts A."/>
            <person name="Benoit I."/>
            <person name="Boyd A."/>
            <person name="Carlson A."/>
            <person name="Copeland A."/>
            <person name="Coutinho P.M."/>
            <person name="de Vries R.P."/>
            <person name="Ferreira P."/>
            <person name="Findley K."/>
            <person name="Foster B."/>
            <person name="Gaskell J."/>
            <person name="Glotzer D."/>
            <person name="Gorecki P."/>
            <person name="Heitman J."/>
            <person name="Hesse C."/>
            <person name="Hori C."/>
            <person name="Igarashi K."/>
            <person name="Jurgens J.A."/>
            <person name="Kallen N."/>
            <person name="Kersten P."/>
            <person name="Kohler A."/>
            <person name="Kuees U."/>
            <person name="Kumar T.K.A."/>
            <person name="Kuo A."/>
            <person name="LaButti K."/>
            <person name="Larrondo L.F."/>
            <person name="Lindquist E."/>
            <person name="Ling A."/>
            <person name="Lombard V."/>
            <person name="Lucas S."/>
            <person name="Lundell T."/>
            <person name="Martin R."/>
            <person name="McLaughlin D.J."/>
            <person name="Morgenstern I."/>
            <person name="Morin E."/>
            <person name="Murat C."/>
            <person name="Nagy L.G."/>
            <person name="Nolan M."/>
            <person name="Ohm R.A."/>
            <person name="Patyshakuliyeva A."/>
            <person name="Rokas A."/>
            <person name="Ruiz-Duenas F.J."/>
            <person name="Sabat G."/>
            <person name="Salamov A."/>
            <person name="Samejima M."/>
            <person name="Schmutz J."/>
            <person name="Slot J.C."/>
            <person name="St John F."/>
            <person name="Stenlid J."/>
            <person name="Sun H."/>
            <person name="Sun S."/>
            <person name="Syed K."/>
            <person name="Tsang A."/>
            <person name="Wiebenga A."/>
            <person name="Young D."/>
            <person name="Pisabarro A."/>
            <person name="Eastwood D.C."/>
            <person name="Martin F."/>
            <person name="Cullen D."/>
            <person name="Grigoriev I.V."/>
            <person name="Hibbett D.S."/>
        </authorList>
    </citation>
    <scope>NUCLEOTIDE SEQUENCE</scope>
    <source>
        <strain evidence="2">FP-58527</strain>
    </source>
</reference>
<dbReference type="AlphaFoldDB" id="S8DVY3"/>
<sequence>MGVQSNDRASLHPQGGRIHLTIESPTFHSKLLELGRLQATNLPHARRLSRQHRRDSYALYVVAKDWRPRTSDFIALLPTPVVHWGAAF</sequence>
<organism evidence="1 2">
    <name type="scientific">Fomitopsis schrenkii</name>
    <name type="common">Brown rot fungus</name>
    <dbReference type="NCBI Taxonomy" id="2126942"/>
    <lineage>
        <taxon>Eukaryota</taxon>
        <taxon>Fungi</taxon>
        <taxon>Dikarya</taxon>
        <taxon>Basidiomycota</taxon>
        <taxon>Agaricomycotina</taxon>
        <taxon>Agaricomycetes</taxon>
        <taxon>Polyporales</taxon>
        <taxon>Fomitopsis</taxon>
    </lineage>
</organism>
<evidence type="ECO:0000313" key="1">
    <source>
        <dbReference type="EMBL" id="EPS95348.1"/>
    </source>
</evidence>
<gene>
    <name evidence="1" type="ORF">FOMPIDRAFT_1054245</name>
</gene>
<name>S8DVY3_FOMSC</name>
<keyword evidence="2" id="KW-1185">Reference proteome</keyword>
<dbReference type="Proteomes" id="UP000015241">
    <property type="component" value="Unassembled WGS sequence"/>
</dbReference>
<protein>
    <submittedName>
        <fullName evidence="1">Uncharacterized protein</fullName>
    </submittedName>
</protein>
<dbReference type="EMBL" id="KE504209">
    <property type="protein sequence ID" value="EPS95348.1"/>
    <property type="molecule type" value="Genomic_DNA"/>
</dbReference>
<accession>S8DVY3</accession>